<dbReference type="OrthoDB" id="785928at2759"/>
<evidence type="ECO:0000313" key="3">
    <source>
        <dbReference type="RefSeq" id="XP_022151991.1"/>
    </source>
</evidence>
<sequence>MAHSLSSVSATARARATLSCSRFSSSRCSCSCSCLRPPSRSDACTEAPQDNLLVSRRNAVLLSTGAMLALNVAERSSEAAARRPPPPPPQEKKDPNLSGVQAKVLASKKRKEALKEAVAKLREKGKPVVKQPPPEAKAEAE</sequence>
<evidence type="ECO:0000313" key="2">
    <source>
        <dbReference type="Proteomes" id="UP000504603"/>
    </source>
</evidence>
<dbReference type="KEGG" id="mcha:111019817"/>
<gene>
    <name evidence="3" type="primary">LOC111019817</name>
</gene>
<dbReference type="Proteomes" id="UP000504603">
    <property type="component" value="Unplaced"/>
</dbReference>
<keyword evidence="2" id="KW-1185">Reference proteome</keyword>
<organism evidence="2 3">
    <name type="scientific">Momordica charantia</name>
    <name type="common">Bitter gourd</name>
    <name type="synonym">Balsam pear</name>
    <dbReference type="NCBI Taxonomy" id="3673"/>
    <lineage>
        <taxon>Eukaryota</taxon>
        <taxon>Viridiplantae</taxon>
        <taxon>Streptophyta</taxon>
        <taxon>Embryophyta</taxon>
        <taxon>Tracheophyta</taxon>
        <taxon>Spermatophyta</taxon>
        <taxon>Magnoliopsida</taxon>
        <taxon>eudicotyledons</taxon>
        <taxon>Gunneridae</taxon>
        <taxon>Pentapetalae</taxon>
        <taxon>rosids</taxon>
        <taxon>fabids</taxon>
        <taxon>Cucurbitales</taxon>
        <taxon>Cucurbitaceae</taxon>
        <taxon>Momordiceae</taxon>
        <taxon>Momordica</taxon>
    </lineage>
</organism>
<reference evidence="3" key="1">
    <citation type="submission" date="2025-08" db="UniProtKB">
        <authorList>
            <consortium name="RefSeq"/>
        </authorList>
    </citation>
    <scope>IDENTIFICATION</scope>
    <source>
        <strain evidence="3">OHB3-1</strain>
    </source>
</reference>
<dbReference type="PANTHER" id="PTHR37182:SF2">
    <property type="entry name" value="F24J8.11 PROTEIN"/>
    <property type="match status" value="1"/>
</dbReference>
<proteinExistence type="predicted"/>
<dbReference type="PANTHER" id="PTHR37182">
    <property type="entry name" value="F24J8.11 PROTEIN"/>
    <property type="match status" value="1"/>
</dbReference>
<dbReference type="RefSeq" id="XP_022151991.1">
    <property type="nucleotide sequence ID" value="XM_022296299.1"/>
</dbReference>
<feature type="region of interest" description="Disordered" evidence="1">
    <location>
        <begin position="117"/>
        <end position="141"/>
    </location>
</feature>
<dbReference type="AlphaFoldDB" id="A0A6J1DGA2"/>
<feature type="compositionally biased region" description="Basic and acidic residues" evidence="1">
    <location>
        <begin position="117"/>
        <end position="126"/>
    </location>
</feature>
<protein>
    <submittedName>
        <fullName evidence="3">Uncharacterized protein LOC111019817</fullName>
    </submittedName>
</protein>
<dbReference type="GeneID" id="111019817"/>
<evidence type="ECO:0000256" key="1">
    <source>
        <dbReference type="SAM" id="MobiDB-lite"/>
    </source>
</evidence>
<accession>A0A6J1DGA2</accession>
<name>A0A6J1DGA2_MOMCH</name>
<feature type="region of interest" description="Disordered" evidence="1">
    <location>
        <begin position="73"/>
        <end position="99"/>
    </location>
</feature>